<dbReference type="AlphaFoldDB" id="A0AAD4VMP7"/>
<feature type="region of interest" description="Disordered" evidence="1">
    <location>
        <begin position="1"/>
        <end position="37"/>
    </location>
</feature>
<evidence type="ECO:0000313" key="3">
    <source>
        <dbReference type="Proteomes" id="UP001054821"/>
    </source>
</evidence>
<evidence type="ECO:0000256" key="1">
    <source>
        <dbReference type="SAM" id="MobiDB-lite"/>
    </source>
</evidence>
<protein>
    <submittedName>
        <fullName evidence="2">Uncharacterized protein</fullName>
    </submittedName>
</protein>
<evidence type="ECO:0000313" key="2">
    <source>
        <dbReference type="EMBL" id="KAI5327935.1"/>
    </source>
</evidence>
<dbReference type="PANTHER" id="PTHR48434:SF1">
    <property type="entry name" value="(RAPE) HYPOTHETICAL PROTEIN"/>
    <property type="match status" value="1"/>
</dbReference>
<dbReference type="EMBL" id="JAJFAZ020000005">
    <property type="protein sequence ID" value="KAI5327935.1"/>
    <property type="molecule type" value="Genomic_DNA"/>
</dbReference>
<accession>A0AAD4VMP7</accession>
<organism evidence="2 3">
    <name type="scientific">Prunus dulcis</name>
    <name type="common">Almond</name>
    <name type="synonym">Amygdalus dulcis</name>
    <dbReference type="NCBI Taxonomy" id="3755"/>
    <lineage>
        <taxon>Eukaryota</taxon>
        <taxon>Viridiplantae</taxon>
        <taxon>Streptophyta</taxon>
        <taxon>Embryophyta</taxon>
        <taxon>Tracheophyta</taxon>
        <taxon>Spermatophyta</taxon>
        <taxon>Magnoliopsida</taxon>
        <taxon>eudicotyledons</taxon>
        <taxon>Gunneridae</taxon>
        <taxon>Pentapetalae</taxon>
        <taxon>rosids</taxon>
        <taxon>fabids</taxon>
        <taxon>Rosales</taxon>
        <taxon>Rosaceae</taxon>
        <taxon>Amygdaloideae</taxon>
        <taxon>Amygdaleae</taxon>
        <taxon>Prunus</taxon>
    </lineage>
</organism>
<gene>
    <name evidence="2" type="ORF">L3X38_027331</name>
</gene>
<dbReference type="Proteomes" id="UP001054821">
    <property type="component" value="Chromosome 5"/>
</dbReference>
<dbReference type="PANTHER" id="PTHR48434">
    <property type="entry name" value="(RAPE) HYPOTHETICAL PROTEIN"/>
    <property type="match status" value="1"/>
</dbReference>
<comment type="caution">
    <text evidence="2">The sequence shown here is derived from an EMBL/GenBank/DDBJ whole genome shotgun (WGS) entry which is preliminary data.</text>
</comment>
<proteinExistence type="predicted"/>
<feature type="compositionally biased region" description="Basic and acidic residues" evidence="1">
    <location>
        <begin position="1"/>
        <end position="10"/>
    </location>
</feature>
<keyword evidence="3" id="KW-1185">Reference proteome</keyword>
<name>A0AAD4VMP7_PRUDU</name>
<reference evidence="2 3" key="1">
    <citation type="journal article" date="2022" name="G3 (Bethesda)">
        <title>Whole-genome sequence and methylome profiling of the almond [Prunus dulcis (Mill.) D.A. Webb] cultivar 'Nonpareil'.</title>
        <authorList>
            <person name="D'Amico-Willman K.M."/>
            <person name="Ouma W.Z."/>
            <person name="Meulia T."/>
            <person name="Sideli G.M."/>
            <person name="Gradziel T.M."/>
            <person name="Fresnedo-Ramirez J."/>
        </authorList>
    </citation>
    <scope>NUCLEOTIDE SEQUENCE [LARGE SCALE GENOMIC DNA]</scope>
    <source>
        <strain evidence="2">Clone GOH B32 T37-40</strain>
    </source>
</reference>
<sequence length="275" mass="31189">MAPKKDKQKESASQPKPPQSLRALPSSMNPVKPESPSQIVPFPGCSPIQVSNRFSSLGTTVGQIRPNYHSALVSSYDPFQIIPSVAQSSQSPTSSRKSSPYLPKDKSHLFIIEQVYDGIPDPITIVRSYFPSNCHFLPPCPYKNLQYYRDLLYETGSVEIKPIKDREKPHIILYHSLYIHKIISQEEFSCHPYELKHLQSTHPYNYADYIEAWNKNLNKNKTIIKSQREEDVASIALEVDVVSIVLKEDVVFISLEKDVVLTAMEDVVFAVPKQS</sequence>